<accession>A0A0V8JRV5</accession>
<evidence type="ECO:0000313" key="1">
    <source>
        <dbReference type="EMBL" id="KSU89838.1"/>
    </source>
</evidence>
<evidence type="ECO:0000313" key="2">
    <source>
        <dbReference type="Proteomes" id="UP000053681"/>
    </source>
</evidence>
<gene>
    <name evidence="1" type="ORF">AS180_00265</name>
</gene>
<organism evidence="1 2">
    <name type="scientific">Priestia veravalensis</name>
    <dbReference type="NCBI Taxonomy" id="1414648"/>
    <lineage>
        <taxon>Bacteria</taxon>
        <taxon>Bacillati</taxon>
        <taxon>Bacillota</taxon>
        <taxon>Bacilli</taxon>
        <taxon>Bacillales</taxon>
        <taxon>Bacillaceae</taxon>
        <taxon>Priestia</taxon>
    </lineage>
</organism>
<reference evidence="1 2" key="1">
    <citation type="submission" date="2015-11" db="EMBL/GenBank/DDBJ databases">
        <title>Bacillus caseinolyticus sp nov.</title>
        <authorList>
            <person name="Dastager S.G."/>
            <person name="Mawlankar R."/>
        </authorList>
    </citation>
    <scope>NUCLEOTIDE SEQUENCE [LARGE SCALE GENOMIC DNA]</scope>
    <source>
        <strain evidence="1 2">SGD-V-76</strain>
    </source>
</reference>
<dbReference type="EMBL" id="LNQP01000001">
    <property type="protein sequence ID" value="KSU89838.1"/>
    <property type="molecule type" value="Genomic_DNA"/>
</dbReference>
<name>A0A0V8JRV5_9BACI</name>
<sequence>MKIYAQQGYGKGDKIHKGIEMNALNGVVLSPRDDKYESLITLKQELLGLNENVDILIDPQFYYATYIEGVSKNLDQLSFYPGPLTLSSLRSFRSISKLVSECLKFQNDLGIDTLVSPSILMPNFTDRQAQIALTMAEESSQQAQELGKPILISLIFQETALNDTVHVNEFLNELTMLNVEGFYIVVARNNTAYDQHFEEATALTNLLTMIYSLSDINEFRVIMGYSDIIGLLYLAAGASGISTGWHNSSRKFTVQQRILPSTGGRLPRERYTSIPLLNSVLVSELDSISRQVTARGGNLSDYLSRAGLDNIILTGNNPSDGWSRSISHLQHWSALQHGSQAFFTDTFDITERINNLETKINEAKALYTILDNMAIQLSTASTGKHLDTWQLALSSFKEQHNLNS</sequence>
<protein>
    <submittedName>
        <fullName evidence="1">Uncharacterized protein</fullName>
    </submittedName>
</protein>
<dbReference type="Proteomes" id="UP000053681">
    <property type="component" value="Unassembled WGS sequence"/>
</dbReference>
<comment type="caution">
    <text evidence="1">The sequence shown here is derived from an EMBL/GenBank/DDBJ whole genome shotgun (WGS) entry which is preliminary data.</text>
</comment>
<dbReference type="AlphaFoldDB" id="A0A0V8JRV5"/>
<keyword evidence="2" id="KW-1185">Reference proteome</keyword>
<proteinExistence type="predicted"/>
<dbReference type="RefSeq" id="WP_062686184.1">
    <property type="nucleotide sequence ID" value="NZ_KQ758627.1"/>
</dbReference>